<sequence>MSVSQNYLSKVGMQKHQVDLVFFGNNNSDPGSLTDSEERSESLIESVSIPALFPANKSDTDGSSEPNEISPIFTHYPNSITSFFPPARSCSDSENNYGIIFPNPSIPTNGPTCHSISLLFPPTMSETETYGLNQTLLKSFARISTDPPISASPIHTNGTATFKGNFTLQMLLEATNNFSEDHKIQTSSFGLVYRATLDNGREVLSKPYVSKHSDNAFLNELKVLSLLNHKNLVCLLGSYEDSNERILVYDNMKNGTLHDHLHRL</sequence>
<dbReference type="Proteomes" id="UP000737018">
    <property type="component" value="Unassembled WGS sequence"/>
</dbReference>
<dbReference type="PROSITE" id="PS50011">
    <property type="entry name" value="PROTEIN_KINASE_DOM"/>
    <property type="match status" value="1"/>
</dbReference>
<gene>
    <name evidence="2" type="ORF">CMV_017184</name>
</gene>
<dbReference type="GO" id="GO:0005524">
    <property type="term" value="F:ATP binding"/>
    <property type="evidence" value="ECO:0007669"/>
    <property type="project" value="InterPro"/>
</dbReference>
<reference evidence="2" key="1">
    <citation type="submission" date="2020-03" db="EMBL/GenBank/DDBJ databases">
        <title>Castanea mollissima Vanexum genome sequencing.</title>
        <authorList>
            <person name="Staton M."/>
        </authorList>
    </citation>
    <scope>NUCLEOTIDE SEQUENCE</scope>
    <source>
        <tissue evidence="2">Leaf</tissue>
    </source>
</reference>
<dbReference type="EMBL" id="JRKL02002712">
    <property type="protein sequence ID" value="KAF3957846.1"/>
    <property type="molecule type" value="Genomic_DNA"/>
</dbReference>
<keyword evidence="3" id="KW-1185">Reference proteome</keyword>
<dbReference type="OrthoDB" id="1473912at2759"/>
<accession>A0A8J4QRE1</accession>
<name>A0A8J4QRE1_9ROSI</name>
<dbReference type="InterPro" id="IPR011009">
    <property type="entry name" value="Kinase-like_dom_sf"/>
</dbReference>
<dbReference type="Pfam" id="PF07714">
    <property type="entry name" value="PK_Tyr_Ser-Thr"/>
    <property type="match status" value="1"/>
</dbReference>
<evidence type="ECO:0000313" key="3">
    <source>
        <dbReference type="Proteomes" id="UP000737018"/>
    </source>
</evidence>
<proteinExistence type="predicted"/>
<feature type="domain" description="Protein kinase" evidence="1">
    <location>
        <begin position="178"/>
        <end position="264"/>
    </location>
</feature>
<dbReference type="SUPFAM" id="SSF56112">
    <property type="entry name" value="Protein kinase-like (PK-like)"/>
    <property type="match status" value="1"/>
</dbReference>
<dbReference type="PANTHER" id="PTHR46146:SF4">
    <property type="entry name" value="SERINE_THREONINE-PROTEIN KINASE-LIKE PROTEIN CCR4"/>
    <property type="match status" value="1"/>
</dbReference>
<dbReference type="InterPro" id="IPR000719">
    <property type="entry name" value="Prot_kinase_dom"/>
</dbReference>
<dbReference type="InterPro" id="IPR001245">
    <property type="entry name" value="Ser-Thr/Tyr_kinase_cat_dom"/>
</dbReference>
<dbReference type="AlphaFoldDB" id="A0A8J4QRE1"/>
<evidence type="ECO:0000313" key="2">
    <source>
        <dbReference type="EMBL" id="KAF3957846.1"/>
    </source>
</evidence>
<evidence type="ECO:0000259" key="1">
    <source>
        <dbReference type="PROSITE" id="PS50011"/>
    </source>
</evidence>
<protein>
    <recommendedName>
        <fullName evidence="1">Protein kinase domain-containing protein</fullName>
    </recommendedName>
</protein>
<dbReference type="GO" id="GO:0004672">
    <property type="term" value="F:protein kinase activity"/>
    <property type="evidence" value="ECO:0007669"/>
    <property type="project" value="InterPro"/>
</dbReference>
<dbReference type="PANTHER" id="PTHR46146">
    <property type="entry name" value="SERINE/THREONINE-PROTEIN KINASE-LIKE PROTEIN CCR4"/>
    <property type="match status" value="1"/>
</dbReference>
<organism evidence="2 3">
    <name type="scientific">Castanea mollissima</name>
    <name type="common">Chinese chestnut</name>
    <dbReference type="NCBI Taxonomy" id="60419"/>
    <lineage>
        <taxon>Eukaryota</taxon>
        <taxon>Viridiplantae</taxon>
        <taxon>Streptophyta</taxon>
        <taxon>Embryophyta</taxon>
        <taxon>Tracheophyta</taxon>
        <taxon>Spermatophyta</taxon>
        <taxon>Magnoliopsida</taxon>
        <taxon>eudicotyledons</taxon>
        <taxon>Gunneridae</taxon>
        <taxon>Pentapetalae</taxon>
        <taxon>rosids</taxon>
        <taxon>fabids</taxon>
        <taxon>Fagales</taxon>
        <taxon>Fagaceae</taxon>
        <taxon>Castanea</taxon>
    </lineage>
</organism>
<comment type="caution">
    <text evidence="2">The sequence shown here is derived from an EMBL/GenBank/DDBJ whole genome shotgun (WGS) entry which is preliminary data.</text>
</comment>
<dbReference type="Gene3D" id="3.30.200.20">
    <property type="entry name" value="Phosphorylase Kinase, domain 1"/>
    <property type="match status" value="1"/>
</dbReference>